<evidence type="ECO:0000313" key="2">
    <source>
        <dbReference type="EMBL" id="GLC29714.1"/>
    </source>
</evidence>
<dbReference type="PANTHER" id="PTHR43000">
    <property type="entry name" value="DTDP-D-GLUCOSE 4,6-DEHYDRATASE-RELATED"/>
    <property type="match status" value="1"/>
</dbReference>
<dbReference type="Gene3D" id="3.40.50.720">
    <property type="entry name" value="NAD(P)-binding Rossmann-like Domain"/>
    <property type="match status" value="1"/>
</dbReference>
<proteinExistence type="predicted"/>
<dbReference type="InterPro" id="IPR036291">
    <property type="entry name" value="NAD(P)-bd_dom_sf"/>
</dbReference>
<name>A0ABQ5N3D0_9CLOT</name>
<keyword evidence="3" id="KW-1185">Reference proteome</keyword>
<dbReference type="Proteomes" id="UP001208567">
    <property type="component" value="Unassembled WGS sequence"/>
</dbReference>
<sequence length="309" mass="35134">MDKKVLVFGVSGFVGKYLSHEFHDNDYKVYGSDIRRTDSVPEFVDFRECDLLDAEGIKNIILDIQPTHVVNLAAISNVGLSWNIPQKTIDVNVNGTLNILEASRQCDVIPKILLIGSSEEYAISDKPMDENSELDANNPYGISKMMQEKFSQLYRSRYGMKIYHVRSFNHTGIGQTDTFVIPSFCKQIAEIEKSGRPGTMYVGNLLVERDLGNVKDFARAYRMVIESDKCESTYNIGTGCAVSLSDILNYIISLSSQHVTVVVDPNRFRPTDNRVICCNYNFIKTELGWEPQYSIYDTVKELYEYYLVN</sequence>
<dbReference type="SUPFAM" id="SSF51735">
    <property type="entry name" value="NAD(P)-binding Rossmann-fold domains"/>
    <property type="match status" value="1"/>
</dbReference>
<dbReference type="Pfam" id="PF16363">
    <property type="entry name" value="GDP_Man_Dehyd"/>
    <property type="match status" value="1"/>
</dbReference>
<organism evidence="2 3">
    <name type="scientific">Clostridium omnivorum</name>
    <dbReference type="NCBI Taxonomy" id="1604902"/>
    <lineage>
        <taxon>Bacteria</taxon>
        <taxon>Bacillati</taxon>
        <taxon>Bacillota</taxon>
        <taxon>Clostridia</taxon>
        <taxon>Eubacteriales</taxon>
        <taxon>Clostridiaceae</taxon>
        <taxon>Clostridium</taxon>
    </lineage>
</organism>
<comment type="caution">
    <text evidence="2">The sequence shown here is derived from an EMBL/GenBank/DDBJ whole genome shotgun (WGS) entry which is preliminary data.</text>
</comment>
<reference evidence="2 3" key="1">
    <citation type="journal article" date="2024" name="Int. J. Syst. Evol. Microbiol.">
        <title>Clostridium omnivorum sp. nov., isolated from anoxic soil under the treatment of reductive soil disinfestation.</title>
        <authorList>
            <person name="Ueki A."/>
            <person name="Tonouchi A."/>
            <person name="Kaku N."/>
            <person name="Honma S."/>
            <person name="Ueki K."/>
        </authorList>
    </citation>
    <scope>NUCLEOTIDE SEQUENCE [LARGE SCALE GENOMIC DNA]</scope>
    <source>
        <strain evidence="2 3">E14</strain>
    </source>
</reference>
<evidence type="ECO:0000259" key="1">
    <source>
        <dbReference type="Pfam" id="PF16363"/>
    </source>
</evidence>
<gene>
    <name evidence="2" type="ORF">bsdE14_11240</name>
</gene>
<protein>
    <submittedName>
        <fullName evidence="2">GDP-mannose 4,6-dehydratase</fullName>
    </submittedName>
</protein>
<feature type="domain" description="NAD(P)-binding" evidence="1">
    <location>
        <begin position="6"/>
        <end position="301"/>
    </location>
</feature>
<dbReference type="Gene3D" id="3.90.25.10">
    <property type="entry name" value="UDP-galactose 4-epimerase, domain 1"/>
    <property type="match status" value="1"/>
</dbReference>
<accession>A0ABQ5N3D0</accession>
<evidence type="ECO:0000313" key="3">
    <source>
        <dbReference type="Proteomes" id="UP001208567"/>
    </source>
</evidence>
<dbReference type="EMBL" id="BRXR01000001">
    <property type="protein sequence ID" value="GLC29714.1"/>
    <property type="molecule type" value="Genomic_DNA"/>
</dbReference>
<dbReference type="InterPro" id="IPR016040">
    <property type="entry name" value="NAD(P)-bd_dom"/>
</dbReference>